<name>A0A1H2R9M5_9PROT</name>
<accession>A0A1H2R9M5</accession>
<dbReference type="AlphaFoldDB" id="A0A1H2R9M5"/>
<reference evidence="1 2" key="1">
    <citation type="submission" date="2016-10" db="EMBL/GenBank/DDBJ databases">
        <authorList>
            <person name="de Groot N.N."/>
        </authorList>
    </citation>
    <scope>NUCLEOTIDE SEQUENCE [LARGE SCALE GENOMIC DNA]</scope>
    <source>
        <strain evidence="1 2">Nm110</strain>
    </source>
</reference>
<dbReference type="EMBL" id="FNNH01000004">
    <property type="protein sequence ID" value="SDW16176.1"/>
    <property type="molecule type" value="Genomic_DNA"/>
</dbReference>
<sequence>MENEKDDNDLGENRIRIHHSTGTYSDIEGGSAITTLIQKATAYFDAGFVRQASTALEPSAGTPTDDQALWAAIRDRTNAISFEQYNNFIERVFCAPRTSDQGRAVCCPEFEDSGPIGIGSTSDNCRNMPCSTSDIEASNNFVKTSSIGSPSINERYEELCRRPGIYGTDAYQLLKLATQAFLLFESGVVIEGARDPGSGRFLVPNSSGLRGRKCDDNVPVEKERGNLNDTSFGTLQSTLERYLTTTLGANRALPYLKRIVSALPSLNLSTEEGPPYCNIILQHRLSCPSLLELIWSYWHEEGMLVQTMNAISLRFQNKKRHAKDPLANLALDSLRPLNNILWGYIQDEPNRLSIQRRCYEYDSQYGITLVGKAVPKLESADSRSQFIKAFHNLLYRTVLFYREDDDNTIKADAFSLLNALREVHIILAEGAINQFGDLPWTARHEMLLMQWMLARPETKEFLRGRYSVPYQETWMGAVDDMKRLQGWSDVTVTHFHELAIKGEQILLSIRYGDWIDINNQEQARNWARDWRPEIQRYIHAYYAVSGVDLTSETVDARAAEARYAQPSLLLQKRLAMQQPKNRVAGPNQRLANTRRTGYAPLTNKMANRLRIERS</sequence>
<dbReference type="RefSeq" id="WP_074665155.1">
    <property type="nucleotide sequence ID" value="NZ_FNNH01000004.1"/>
</dbReference>
<organism evidence="1 2">
    <name type="scientific">Nitrosomonas communis</name>
    <dbReference type="NCBI Taxonomy" id="44574"/>
    <lineage>
        <taxon>Bacteria</taxon>
        <taxon>Pseudomonadati</taxon>
        <taxon>Pseudomonadota</taxon>
        <taxon>Betaproteobacteria</taxon>
        <taxon>Nitrosomonadales</taxon>
        <taxon>Nitrosomonadaceae</taxon>
        <taxon>Nitrosomonas</taxon>
    </lineage>
</organism>
<evidence type="ECO:0000313" key="1">
    <source>
        <dbReference type="EMBL" id="SDW16176.1"/>
    </source>
</evidence>
<gene>
    <name evidence="1" type="ORF">SAMN05421882_100432</name>
</gene>
<proteinExistence type="predicted"/>
<protein>
    <submittedName>
        <fullName evidence="1">Uncharacterized protein</fullName>
    </submittedName>
</protein>
<evidence type="ECO:0000313" key="2">
    <source>
        <dbReference type="Proteomes" id="UP000183454"/>
    </source>
</evidence>
<dbReference type="Proteomes" id="UP000183454">
    <property type="component" value="Unassembled WGS sequence"/>
</dbReference>